<dbReference type="Gene3D" id="3.30.70.330">
    <property type="match status" value="2"/>
</dbReference>
<sequence>MSTMSVDNVVKVANISPLVTEPVLKQLFEFLGEVTTIKLYNSPHGDGVQECTIEFKEASAAVTALHLTGVELGDRTLMVSSTTAPAGIHNTSYQPPVIPPSLPPIPPSISPPRPPQTSKTPQSIPPKPIIPPLALPPFSSNSLAAIRSNPAISPTVAQFDPAKAEEISRTVYIGNINSSISEPELTQFFSACGPVAYVKMAGDPAQPTRFAFLEFATYEGAQAAMQMNGVMLGDRPLKVNHSKNAINKTPKKTDAPDVQATMRRVREAQLRIANRLNTDGTTPDNESPSASIQQDVEMRDATSPTKEVISARSRSRSIRRSKTRSRTRSRSKARRRKTRSRSRSRDFYYRRRRSRSRGLTN</sequence>
<dbReference type="GO" id="GO:0003723">
    <property type="term" value="F:RNA binding"/>
    <property type="evidence" value="ECO:0007669"/>
    <property type="project" value="UniProtKB-UniRule"/>
</dbReference>
<gene>
    <name evidence="4" type="ORF">GLOINDRAFT_250178</name>
</gene>
<dbReference type="Pfam" id="PF00076">
    <property type="entry name" value="RRM_1"/>
    <property type="match status" value="2"/>
</dbReference>
<feature type="compositionally biased region" description="Pro residues" evidence="2">
    <location>
        <begin position="99"/>
        <end position="115"/>
    </location>
</feature>
<evidence type="ECO:0000256" key="2">
    <source>
        <dbReference type="SAM" id="MobiDB-lite"/>
    </source>
</evidence>
<feature type="compositionally biased region" description="Polar residues" evidence="2">
    <location>
        <begin position="275"/>
        <end position="294"/>
    </location>
</feature>
<dbReference type="SMART" id="SM00360">
    <property type="entry name" value="RRM"/>
    <property type="match status" value="2"/>
</dbReference>
<dbReference type="InterPro" id="IPR035979">
    <property type="entry name" value="RBD_domain_sf"/>
</dbReference>
<evidence type="ECO:0000259" key="3">
    <source>
        <dbReference type="PROSITE" id="PS50102"/>
    </source>
</evidence>
<proteinExistence type="predicted"/>
<feature type="compositionally biased region" description="Basic residues" evidence="2">
    <location>
        <begin position="313"/>
        <end position="342"/>
    </location>
</feature>
<evidence type="ECO:0000256" key="1">
    <source>
        <dbReference type="PROSITE-ProRule" id="PRU00176"/>
    </source>
</evidence>
<dbReference type="SUPFAM" id="SSF54928">
    <property type="entry name" value="RNA-binding domain, RBD"/>
    <property type="match status" value="2"/>
</dbReference>
<dbReference type="PANTHER" id="PTHR32343">
    <property type="entry name" value="SERINE/ARGININE-RICH SPLICING FACTOR"/>
    <property type="match status" value="1"/>
</dbReference>
<reference evidence="4" key="1">
    <citation type="submission" date="2013-07" db="EMBL/GenBank/DDBJ databases">
        <title>The genome of an arbuscular mycorrhizal fungus provides insights into the evolution of the oldest plant symbiosis.</title>
        <authorList>
            <consortium name="DOE Joint Genome Institute"/>
            <person name="Tisserant E."/>
            <person name="Malbreil M."/>
            <person name="Kuo A."/>
            <person name="Kohler A."/>
            <person name="Symeonidi A."/>
            <person name="Balestrini R."/>
            <person name="Charron P."/>
            <person name="Duensing N."/>
            <person name="Frei-dit-Frey N."/>
            <person name="Gianinazzi-Pearson V."/>
            <person name="Gilbert B."/>
            <person name="Handa Y."/>
            <person name="Hijri M."/>
            <person name="Kaul R."/>
            <person name="Kawaguchi M."/>
            <person name="Krajinski F."/>
            <person name="Lammers P."/>
            <person name="Lapierre D."/>
            <person name="Masclaux F.G."/>
            <person name="Murat C."/>
            <person name="Morin E."/>
            <person name="Ndikumana S."/>
            <person name="Pagni M."/>
            <person name="Petitpierre D."/>
            <person name="Requena N."/>
            <person name="Rosikiewicz P."/>
            <person name="Riley R."/>
            <person name="Saito K."/>
            <person name="San Clemente H."/>
            <person name="Shapiro H."/>
            <person name="van Tuinen D."/>
            <person name="Becard G."/>
            <person name="Bonfante P."/>
            <person name="Paszkowski U."/>
            <person name="Shachar-Hill Y."/>
            <person name="Young J.P."/>
            <person name="Sanders I.R."/>
            <person name="Henrissat B."/>
            <person name="Rensing S.A."/>
            <person name="Grigoriev I.V."/>
            <person name="Corradi N."/>
            <person name="Roux C."/>
            <person name="Martin F."/>
        </authorList>
    </citation>
    <scope>NUCLEOTIDE SEQUENCE</scope>
    <source>
        <strain evidence="4">DAOM 197198</strain>
    </source>
</reference>
<dbReference type="InterPro" id="IPR000504">
    <property type="entry name" value="RRM_dom"/>
</dbReference>
<feature type="compositionally biased region" description="Basic residues" evidence="2">
    <location>
        <begin position="350"/>
        <end position="361"/>
    </location>
</feature>
<dbReference type="HOGENOM" id="CLU_030029_1_0_1"/>
<dbReference type="PANTHER" id="PTHR32343:SF22">
    <property type="entry name" value="LD29830P"/>
    <property type="match status" value="1"/>
</dbReference>
<organism evidence="4">
    <name type="scientific">Rhizophagus irregularis (strain DAOM 181602 / DAOM 197198 / MUCL 43194)</name>
    <name type="common">Arbuscular mycorrhizal fungus</name>
    <name type="synonym">Glomus intraradices</name>
    <dbReference type="NCBI Taxonomy" id="747089"/>
    <lineage>
        <taxon>Eukaryota</taxon>
        <taxon>Fungi</taxon>
        <taxon>Fungi incertae sedis</taxon>
        <taxon>Mucoromycota</taxon>
        <taxon>Glomeromycotina</taxon>
        <taxon>Glomeromycetes</taxon>
        <taxon>Glomerales</taxon>
        <taxon>Glomeraceae</taxon>
        <taxon>Rhizophagus</taxon>
    </lineage>
</organism>
<dbReference type="eggNOG" id="KOG4676">
    <property type="taxonomic scope" value="Eukaryota"/>
</dbReference>
<feature type="domain" description="RRM" evidence="3">
    <location>
        <begin position="8"/>
        <end position="84"/>
    </location>
</feature>
<dbReference type="VEuPathDB" id="FungiDB:RhiirFUN_000547"/>
<dbReference type="InterPro" id="IPR012677">
    <property type="entry name" value="Nucleotide-bd_a/b_plait_sf"/>
</dbReference>
<dbReference type="AlphaFoldDB" id="U9T396"/>
<evidence type="ECO:0000313" key="4">
    <source>
        <dbReference type="EMBL" id="ESA02605.1"/>
    </source>
</evidence>
<name>U9T396_RHIID</name>
<dbReference type="EMBL" id="KI295592">
    <property type="protein sequence ID" value="ESA02605.1"/>
    <property type="molecule type" value="Genomic_DNA"/>
</dbReference>
<dbReference type="PROSITE" id="PS50102">
    <property type="entry name" value="RRM"/>
    <property type="match status" value="2"/>
</dbReference>
<feature type="region of interest" description="Disordered" evidence="2">
    <location>
        <begin position="99"/>
        <end position="127"/>
    </location>
</feature>
<keyword evidence="1" id="KW-0694">RNA-binding</keyword>
<feature type="region of interest" description="Disordered" evidence="2">
    <location>
        <begin position="274"/>
        <end position="361"/>
    </location>
</feature>
<accession>U9T396</accession>
<feature type="domain" description="RRM" evidence="3">
    <location>
        <begin position="169"/>
        <end position="244"/>
    </location>
</feature>
<protein>
    <recommendedName>
        <fullName evidence="3">RRM domain-containing protein</fullName>
    </recommendedName>
</protein>